<dbReference type="InterPro" id="IPR023164">
    <property type="entry name" value="YqgQ-like_sf"/>
</dbReference>
<dbReference type="Pfam" id="PF06014">
    <property type="entry name" value="YqgQ-like"/>
    <property type="match status" value="1"/>
</dbReference>
<dbReference type="AlphaFoldDB" id="A0A1E5LFN3"/>
<comment type="caution">
    <text evidence="1">The sequence shown here is derived from an EMBL/GenBank/DDBJ whole genome shotgun (WGS) entry which is preliminary data.</text>
</comment>
<dbReference type="EMBL" id="MJEH01000021">
    <property type="protein sequence ID" value="OEH92898.1"/>
    <property type="molecule type" value="Genomic_DNA"/>
</dbReference>
<dbReference type="InterPro" id="IPR009256">
    <property type="entry name" value="YqgQ-like"/>
</dbReference>
<keyword evidence="2" id="KW-1185">Reference proteome</keyword>
<organism evidence="1 2">
    <name type="scientific">Bacillus solimangrovi</name>
    <dbReference type="NCBI Taxonomy" id="1305675"/>
    <lineage>
        <taxon>Bacteria</taxon>
        <taxon>Bacillati</taxon>
        <taxon>Bacillota</taxon>
        <taxon>Bacilli</taxon>
        <taxon>Bacillales</taxon>
        <taxon>Bacillaceae</taxon>
        <taxon>Bacillus</taxon>
    </lineage>
</organism>
<sequence length="73" mass="8700">METIYDIQQLLKKFGTFIYVGDRLADLELMEQEIRELNKSQLIDPKDYQMAILLLRHEAAKERDKQMLRSEGK</sequence>
<dbReference type="OrthoDB" id="2361671at2"/>
<gene>
    <name evidence="1" type="ORF">BFG57_14580</name>
</gene>
<protein>
    <submittedName>
        <fullName evidence="1">Cytosolic protein</fullName>
    </submittedName>
</protein>
<proteinExistence type="predicted"/>
<dbReference type="Gene3D" id="1.10.287.760">
    <property type="entry name" value="YqgQ-like"/>
    <property type="match status" value="1"/>
</dbReference>
<dbReference type="SUPFAM" id="SSF158379">
    <property type="entry name" value="YqgQ-like"/>
    <property type="match status" value="1"/>
</dbReference>
<evidence type="ECO:0000313" key="1">
    <source>
        <dbReference type="EMBL" id="OEH92898.1"/>
    </source>
</evidence>
<reference evidence="1 2" key="1">
    <citation type="submission" date="2016-08" db="EMBL/GenBank/DDBJ databases">
        <title>Genome of Bacillus solimangrovi GH2-4.</title>
        <authorList>
            <person name="Lim S."/>
            <person name="Kim B.-C."/>
        </authorList>
    </citation>
    <scope>NUCLEOTIDE SEQUENCE [LARGE SCALE GENOMIC DNA]</scope>
    <source>
        <strain evidence="1 2">GH2-4</strain>
    </source>
</reference>
<name>A0A1E5LFN3_9BACI</name>
<dbReference type="Proteomes" id="UP000095209">
    <property type="component" value="Unassembled WGS sequence"/>
</dbReference>
<evidence type="ECO:0000313" key="2">
    <source>
        <dbReference type="Proteomes" id="UP000095209"/>
    </source>
</evidence>
<dbReference type="STRING" id="1305675.BFG57_14580"/>
<accession>A0A1E5LFN3</accession>
<dbReference type="RefSeq" id="WP_069717076.1">
    <property type="nucleotide sequence ID" value="NZ_MJEH01000021.1"/>
</dbReference>